<dbReference type="PANTHER" id="PTHR43737">
    <property type="entry name" value="BLL7424 PROTEIN"/>
    <property type="match status" value="1"/>
</dbReference>
<dbReference type="InterPro" id="IPR014917">
    <property type="entry name" value="DUF1800"/>
</dbReference>
<accession>A0A2A2SB04</accession>
<organism evidence="1 2">
    <name type="scientific">Sphingomonas lenta</name>
    <dbReference type="NCBI Taxonomy" id="1141887"/>
    <lineage>
        <taxon>Bacteria</taxon>
        <taxon>Pseudomonadati</taxon>
        <taxon>Pseudomonadota</taxon>
        <taxon>Alphaproteobacteria</taxon>
        <taxon>Sphingomonadales</taxon>
        <taxon>Sphingomonadaceae</taxon>
        <taxon>Sphingomonas</taxon>
    </lineage>
</organism>
<dbReference type="Proteomes" id="UP000218151">
    <property type="component" value="Unassembled WGS sequence"/>
</dbReference>
<reference evidence="2" key="1">
    <citation type="submission" date="2017-09" db="EMBL/GenBank/DDBJ databases">
        <authorList>
            <person name="Feng G."/>
            <person name="Zhu H."/>
        </authorList>
    </citation>
    <scope>NUCLEOTIDE SEQUENCE [LARGE SCALE GENOMIC DNA]</scope>
    <source>
        <strain evidence="2">1PNM-20</strain>
    </source>
</reference>
<gene>
    <name evidence="1" type="ORF">CKY28_17725</name>
</gene>
<proteinExistence type="predicted"/>
<dbReference type="PANTHER" id="PTHR43737:SF1">
    <property type="entry name" value="DUF1501 DOMAIN-CONTAINING PROTEIN"/>
    <property type="match status" value="1"/>
</dbReference>
<sequence>MGATRAEIDRVVALGFEGWIDEQLTTPRLGSHWDWLIGANYAAEFYRQTNWGWDNTCWRQLIAGPDQLRQRMGVALLDFLVVGMEGLGVQWRGLAMGAYADVLLDNALGNYRTLLGAVTGNVAMGSFLTYLGNRKANPKTGAMPDENYARELMQLFTIGLHQLNMDGTPKLGGGQPIETYTSEDVSQLARVMTGMVQAPGVAAPHRLREPLVMDEGLHEAGPSTFLGTTVSGPGATAIAAALDALFHHPNVPPFIAGNLIKRLTTSNPSPHYIERVARVFADNGKGVRGDLAAVARAILLDPEVRGAQALANRAAGRLRDPVHRFTGWARAFQARSNGDRWNIGNTSAPHNKLGHGVGHAPSVFGWFRPGYTPPNTSLSAAKLTAPEFQAVNEQTVLAFMNFMYTAVSSGAGDLSADYSAILAKATDAKALVAEVNLLLTAGQLPPATVSRIEQVVEGIGLAKSDGPINRVGVSIMLTLATPDALVLR</sequence>
<name>A0A2A2SB04_9SPHN</name>
<dbReference type="EMBL" id="NSLI01000008">
    <property type="protein sequence ID" value="PAX06362.1"/>
    <property type="molecule type" value="Genomic_DNA"/>
</dbReference>
<dbReference type="OrthoDB" id="9772295at2"/>
<evidence type="ECO:0000313" key="1">
    <source>
        <dbReference type="EMBL" id="PAX06362.1"/>
    </source>
</evidence>
<dbReference type="Pfam" id="PF08811">
    <property type="entry name" value="DUF1800"/>
    <property type="match status" value="1"/>
</dbReference>
<protein>
    <recommendedName>
        <fullName evidence="3">DUF1800 domain-containing protein</fullName>
    </recommendedName>
</protein>
<evidence type="ECO:0008006" key="3">
    <source>
        <dbReference type="Google" id="ProtNLM"/>
    </source>
</evidence>
<dbReference type="AlphaFoldDB" id="A0A2A2SB04"/>
<comment type="caution">
    <text evidence="1">The sequence shown here is derived from an EMBL/GenBank/DDBJ whole genome shotgun (WGS) entry which is preliminary data.</text>
</comment>
<keyword evidence="2" id="KW-1185">Reference proteome</keyword>
<evidence type="ECO:0000313" key="2">
    <source>
        <dbReference type="Proteomes" id="UP000218151"/>
    </source>
</evidence>